<dbReference type="InterPro" id="IPR052196">
    <property type="entry name" value="Bact_Kbp"/>
</dbReference>
<dbReference type="PANTHER" id="PTHR34700">
    <property type="entry name" value="POTASSIUM BINDING PROTEIN KBP"/>
    <property type="match status" value="1"/>
</dbReference>
<dbReference type="SUPFAM" id="SSF54106">
    <property type="entry name" value="LysM domain"/>
    <property type="match status" value="1"/>
</dbReference>
<dbReference type="CDD" id="cd00118">
    <property type="entry name" value="LysM"/>
    <property type="match status" value="1"/>
</dbReference>
<evidence type="ECO:0000259" key="2">
    <source>
        <dbReference type="PROSITE" id="PS51782"/>
    </source>
</evidence>
<comment type="caution">
    <text evidence="3">The sequence shown here is derived from an EMBL/GenBank/DDBJ whole genome shotgun (WGS) entry which is preliminary data.</text>
</comment>
<proteinExistence type="predicted"/>
<sequence>MKGIIAKLGRTSLAIITCVVTHSVLAKSDVLSVKENAPKTYEVKKGDTLWDISALYLDSPWLWPRLWQINPDINDPHLIYPGDKLTLVWRNGQPMLSRKPLLTLSPKARILDKDAVPTLPEGLVLPYINSDRLVTKEVLDSAMRVIGTQDGRRFLSQHDQLFIDGKTTEKHWGIYRSVAEYQRSDTGEEVFSLKMVATATLVKSEEKLSSLKVESQNQEILSNDFALPHQHREDLSFSNTFYPEPAPKHVSASILGSLEGSKFIGRNQVVIIDRGLNDKVEQGTMFDLWEEGLGVSGSRGNYIVDDGWLSENLPDVSVGEMIVIRPYASFSIALITRSKAPIHTQTMGLSPLLKEPQNDPLEAKDEDS</sequence>
<dbReference type="Gene3D" id="3.10.350.10">
    <property type="entry name" value="LysM domain"/>
    <property type="match status" value="1"/>
</dbReference>
<dbReference type="AlphaFoldDB" id="A0AAV5NNE3"/>
<dbReference type="EMBL" id="BSNX01000009">
    <property type="protein sequence ID" value="GLQ71913.1"/>
    <property type="molecule type" value="Genomic_DNA"/>
</dbReference>
<accession>A0AAV5NNE3</accession>
<protein>
    <submittedName>
        <fullName evidence="3">Peptidoglycan-binding protein</fullName>
    </submittedName>
</protein>
<evidence type="ECO:0000256" key="1">
    <source>
        <dbReference type="SAM" id="MobiDB-lite"/>
    </source>
</evidence>
<reference evidence="4" key="1">
    <citation type="journal article" date="2019" name="Int. J. Syst. Evol. Microbiol.">
        <title>The Global Catalogue of Microorganisms (GCM) 10K type strain sequencing project: providing services to taxonomists for standard genome sequencing and annotation.</title>
        <authorList>
            <consortium name="The Broad Institute Genomics Platform"/>
            <consortium name="The Broad Institute Genome Sequencing Center for Infectious Disease"/>
            <person name="Wu L."/>
            <person name="Ma J."/>
        </authorList>
    </citation>
    <scope>NUCLEOTIDE SEQUENCE [LARGE SCALE GENOMIC DNA]</scope>
    <source>
        <strain evidence="4">NBRC 15640</strain>
    </source>
</reference>
<dbReference type="PANTHER" id="PTHR34700:SF4">
    <property type="entry name" value="PHAGE-LIKE ELEMENT PBSX PROTEIN XKDP"/>
    <property type="match status" value="1"/>
</dbReference>
<keyword evidence="4" id="KW-1185">Reference proteome</keyword>
<name>A0AAV5NNE3_9VIBR</name>
<dbReference type="PROSITE" id="PS51782">
    <property type="entry name" value="LYSM"/>
    <property type="match status" value="1"/>
</dbReference>
<evidence type="ECO:0000313" key="3">
    <source>
        <dbReference type="EMBL" id="GLQ71913.1"/>
    </source>
</evidence>
<feature type="region of interest" description="Disordered" evidence="1">
    <location>
        <begin position="347"/>
        <end position="368"/>
    </location>
</feature>
<organism evidence="3 4">
    <name type="scientific">Vibrio penaeicida</name>
    <dbReference type="NCBI Taxonomy" id="104609"/>
    <lineage>
        <taxon>Bacteria</taxon>
        <taxon>Pseudomonadati</taxon>
        <taxon>Pseudomonadota</taxon>
        <taxon>Gammaproteobacteria</taxon>
        <taxon>Vibrionales</taxon>
        <taxon>Vibrionaceae</taxon>
        <taxon>Vibrio</taxon>
    </lineage>
</organism>
<feature type="domain" description="LysM" evidence="2">
    <location>
        <begin position="39"/>
        <end position="87"/>
    </location>
</feature>
<evidence type="ECO:0000313" key="4">
    <source>
        <dbReference type="Proteomes" id="UP001156690"/>
    </source>
</evidence>
<dbReference type="SMART" id="SM00257">
    <property type="entry name" value="LysM"/>
    <property type="match status" value="1"/>
</dbReference>
<dbReference type="InterPro" id="IPR036779">
    <property type="entry name" value="LysM_dom_sf"/>
</dbReference>
<dbReference type="Proteomes" id="UP001156690">
    <property type="component" value="Unassembled WGS sequence"/>
</dbReference>
<gene>
    <name evidence="3" type="ORF">GCM10007932_12730</name>
</gene>
<dbReference type="RefSeq" id="WP_126609777.1">
    <property type="nucleotide sequence ID" value="NZ_AP025144.1"/>
</dbReference>
<dbReference type="InterPro" id="IPR018392">
    <property type="entry name" value="LysM"/>
</dbReference>
<dbReference type="Pfam" id="PF01476">
    <property type="entry name" value="LysM"/>
    <property type="match status" value="1"/>
</dbReference>